<dbReference type="PANTHER" id="PTHR32154">
    <property type="entry name" value="PYRUVATE-FLAVODOXIN OXIDOREDUCTASE-RELATED"/>
    <property type="match status" value="1"/>
</dbReference>
<evidence type="ECO:0000313" key="3">
    <source>
        <dbReference type="EMBL" id="GAH54664.1"/>
    </source>
</evidence>
<organism evidence="3">
    <name type="scientific">marine sediment metagenome</name>
    <dbReference type="NCBI Taxonomy" id="412755"/>
    <lineage>
        <taxon>unclassified sequences</taxon>
        <taxon>metagenomes</taxon>
        <taxon>ecological metagenomes</taxon>
    </lineage>
</organism>
<evidence type="ECO:0000256" key="1">
    <source>
        <dbReference type="ARBA" id="ARBA00023002"/>
    </source>
</evidence>
<comment type="caution">
    <text evidence="3">The sequence shown here is derived from an EMBL/GenBank/DDBJ whole genome shotgun (WGS) entry which is preliminary data.</text>
</comment>
<dbReference type="PANTHER" id="PTHR32154:SF30">
    <property type="entry name" value="2-OXOACID OXIDOREDUCTASE (FERREDOXIN)"/>
    <property type="match status" value="1"/>
</dbReference>
<evidence type="ECO:0000259" key="2">
    <source>
        <dbReference type="Pfam" id="PF01855"/>
    </source>
</evidence>
<accession>X1HLF2</accession>
<dbReference type="GO" id="GO:0006979">
    <property type="term" value="P:response to oxidative stress"/>
    <property type="evidence" value="ECO:0007669"/>
    <property type="project" value="TreeGrafter"/>
</dbReference>
<dbReference type="FunFam" id="3.40.50.970:FF:000039">
    <property type="entry name" value="Indolepyruvate oxidoreductase subunit IorA"/>
    <property type="match status" value="1"/>
</dbReference>
<feature type="domain" description="Pyruvate flavodoxin/ferredoxin oxidoreductase pyrimidine binding" evidence="2">
    <location>
        <begin position="26"/>
        <end position="172"/>
    </location>
</feature>
<dbReference type="CDD" id="cd07034">
    <property type="entry name" value="TPP_PYR_PFOR_IOR-alpha_like"/>
    <property type="match status" value="1"/>
</dbReference>
<dbReference type="InterPro" id="IPR029061">
    <property type="entry name" value="THDP-binding"/>
</dbReference>
<dbReference type="InterPro" id="IPR050722">
    <property type="entry name" value="Pyruvate:ferred/Flavod_OxRd"/>
</dbReference>
<gene>
    <name evidence="3" type="ORF">S03H2_36277</name>
</gene>
<dbReference type="SUPFAM" id="SSF52518">
    <property type="entry name" value="Thiamin diphosphate-binding fold (THDP-binding)"/>
    <property type="match status" value="1"/>
</dbReference>
<dbReference type="InterPro" id="IPR002880">
    <property type="entry name" value="Pyrv_Fd/Flavodoxin_OxRdtase_N"/>
</dbReference>
<dbReference type="EMBL" id="BARU01022252">
    <property type="protein sequence ID" value="GAH54664.1"/>
    <property type="molecule type" value="Genomic_DNA"/>
</dbReference>
<protein>
    <recommendedName>
        <fullName evidence="2">Pyruvate flavodoxin/ferredoxin oxidoreductase pyrimidine binding domain-containing protein</fullName>
    </recommendedName>
</protein>
<reference evidence="3" key="1">
    <citation type="journal article" date="2014" name="Front. Microbiol.">
        <title>High frequency of phylogenetically diverse reductive dehalogenase-homologous genes in deep subseafloor sedimentary metagenomes.</title>
        <authorList>
            <person name="Kawai M."/>
            <person name="Futagami T."/>
            <person name="Toyoda A."/>
            <person name="Takaki Y."/>
            <person name="Nishi S."/>
            <person name="Hori S."/>
            <person name="Arai W."/>
            <person name="Tsubouchi T."/>
            <person name="Morono Y."/>
            <person name="Uchiyama I."/>
            <person name="Ito T."/>
            <person name="Fujiyama A."/>
            <person name="Inagaki F."/>
            <person name="Takami H."/>
        </authorList>
    </citation>
    <scope>NUCLEOTIDE SEQUENCE</scope>
    <source>
        <strain evidence="3">Expedition CK06-06</strain>
    </source>
</reference>
<name>X1HLF2_9ZZZZ</name>
<keyword evidence="1" id="KW-0560">Oxidoreductase</keyword>
<dbReference type="Gene3D" id="3.40.50.970">
    <property type="match status" value="1"/>
</dbReference>
<dbReference type="Pfam" id="PF01855">
    <property type="entry name" value="POR_N"/>
    <property type="match status" value="1"/>
</dbReference>
<sequence>MKELTISSDAPGERLFVLGNEAIARGAIEAGVQVAAAYPGTPSSEILETLAGVAKELDIYVEWSTNEKVAFEVALAASICGVRAMASMKHVGVNVAHEPLMMASYIGAKGGLVLLSADDPWAWSSQNEQDTRYIAEQGYIPVLEPSSVQEAKDMMADAFRLSEEFRHLFMAVAELSSITMVIFALL</sequence>
<dbReference type="AlphaFoldDB" id="X1HLF2"/>
<dbReference type="GO" id="GO:0016491">
    <property type="term" value="F:oxidoreductase activity"/>
    <property type="evidence" value="ECO:0007669"/>
    <property type="project" value="UniProtKB-KW"/>
</dbReference>
<proteinExistence type="predicted"/>